<feature type="transmembrane region" description="Helical" evidence="1">
    <location>
        <begin position="71"/>
        <end position="93"/>
    </location>
</feature>
<dbReference type="AlphaFoldDB" id="A0A1W6K0U2"/>
<reference evidence="2 3" key="1">
    <citation type="submission" date="2017-03" db="EMBL/GenBank/DDBJ databases">
        <title>Sulfur activation and transportation mechanism of thermophilic Archaea Acidianus manzaensis YN-25.</title>
        <authorList>
            <person name="Ma Y."/>
            <person name="Yang Y."/>
            <person name="Xia J."/>
        </authorList>
    </citation>
    <scope>NUCLEOTIDE SEQUENCE [LARGE SCALE GENOMIC DNA]</scope>
    <source>
        <strain evidence="2 3">YN-25</strain>
    </source>
</reference>
<keyword evidence="1" id="KW-0472">Membrane</keyword>
<dbReference type="RefSeq" id="WP_148691954.1">
    <property type="nucleotide sequence ID" value="NZ_CP020477.1"/>
</dbReference>
<keyword evidence="1" id="KW-0812">Transmembrane</keyword>
<protein>
    <submittedName>
        <fullName evidence="2">Uncharacterized protein</fullName>
    </submittedName>
</protein>
<name>A0A1W6K0U2_9CREN</name>
<dbReference type="GeneID" id="41591088"/>
<feature type="transmembrane region" description="Helical" evidence="1">
    <location>
        <begin position="6"/>
        <end position="28"/>
    </location>
</feature>
<proteinExistence type="predicted"/>
<evidence type="ECO:0000313" key="3">
    <source>
        <dbReference type="Proteomes" id="UP000193404"/>
    </source>
</evidence>
<organism evidence="2 3">
    <name type="scientific">Acidianus manzaensis</name>
    <dbReference type="NCBI Taxonomy" id="282676"/>
    <lineage>
        <taxon>Archaea</taxon>
        <taxon>Thermoproteota</taxon>
        <taxon>Thermoprotei</taxon>
        <taxon>Sulfolobales</taxon>
        <taxon>Sulfolobaceae</taxon>
        <taxon>Acidianus</taxon>
    </lineage>
</organism>
<keyword evidence="1" id="KW-1133">Transmembrane helix</keyword>
<feature type="transmembrane region" description="Helical" evidence="1">
    <location>
        <begin position="40"/>
        <end position="59"/>
    </location>
</feature>
<evidence type="ECO:0000256" key="1">
    <source>
        <dbReference type="SAM" id="Phobius"/>
    </source>
</evidence>
<sequence>MQSIKYSIPVALLTWWIPFLGGLITGLVSGFAERKISHSIISSATASIIASALYILLFVKIVEIPILGNFLPVITVILCSVSSVISIITAYFISSNIVRFSSEENSAKIEFYAKNQEEIEEKIKPYENGCSDPQYSFYGEDKVVVTRKCNGFTLKYEIVKEGRRYKVSLYLEGA</sequence>
<dbReference type="EMBL" id="CP020477">
    <property type="protein sequence ID" value="ARM76171.1"/>
    <property type="molecule type" value="Genomic_DNA"/>
</dbReference>
<evidence type="ECO:0000313" key="2">
    <source>
        <dbReference type="EMBL" id="ARM76171.1"/>
    </source>
</evidence>
<accession>A0A1W6K0U2</accession>
<dbReference type="Proteomes" id="UP000193404">
    <property type="component" value="Chromosome"/>
</dbReference>
<gene>
    <name evidence="2" type="ORF">B6F84_09155</name>
</gene>
<dbReference type="OrthoDB" id="40898at2157"/>
<dbReference type="KEGG" id="aman:B6F84_09155"/>
<keyword evidence="3" id="KW-1185">Reference proteome</keyword>